<dbReference type="EMBL" id="OW240914">
    <property type="protein sequence ID" value="CAH2278307.1"/>
    <property type="molecule type" value="Genomic_DNA"/>
</dbReference>
<evidence type="ECO:0000256" key="3">
    <source>
        <dbReference type="ARBA" id="ARBA00022490"/>
    </source>
</evidence>
<feature type="coiled-coil region" evidence="10">
    <location>
        <begin position="209"/>
        <end position="264"/>
    </location>
</feature>
<evidence type="ECO:0008006" key="13">
    <source>
        <dbReference type="Google" id="ProtNLM"/>
    </source>
</evidence>
<evidence type="ECO:0000256" key="4">
    <source>
        <dbReference type="ARBA" id="ARBA00022846"/>
    </source>
</evidence>
<comment type="similarity">
    <text evidence="2">Belongs to the RIB43A family.</text>
</comment>
<evidence type="ECO:0000313" key="11">
    <source>
        <dbReference type="EMBL" id="CAH2278305.1"/>
    </source>
</evidence>
<dbReference type="Proteomes" id="UP001295444">
    <property type="component" value="Chromosome 03"/>
</dbReference>
<keyword evidence="12" id="KW-1185">Reference proteome</keyword>
<evidence type="ECO:0000256" key="8">
    <source>
        <dbReference type="ARBA" id="ARBA00023273"/>
    </source>
</evidence>
<keyword evidence="6" id="KW-0969">Cilium</keyword>
<accession>A0AAD1RU66</accession>
<evidence type="ECO:0000256" key="7">
    <source>
        <dbReference type="ARBA" id="ARBA00023212"/>
    </source>
</evidence>
<evidence type="ECO:0000256" key="9">
    <source>
        <dbReference type="ARBA" id="ARBA00046435"/>
    </source>
</evidence>
<keyword evidence="4" id="KW-0282">Flagellum</keyword>
<proteinExistence type="inferred from homology"/>
<feature type="coiled-coil region" evidence="10">
    <location>
        <begin position="317"/>
        <end position="379"/>
    </location>
</feature>
<keyword evidence="3" id="KW-0963">Cytoplasm</keyword>
<dbReference type="PANTHER" id="PTHR14517">
    <property type="entry name" value="RIB43A-RELATED"/>
    <property type="match status" value="1"/>
</dbReference>
<evidence type="ECO:0000256" key="2">
    <source>
        <dbReference type="ARBA" id="ARBA00006875"/>
    </source>
</evidence>
<protein>
    <recommendedName>
        <fullName evidence="13">RIB43A-like with coiled-coils protein 2</fullName>
    </recommendedName>
</protein>
<dbReference type="InterPro" id="IPR008805">
    <property type="entry name" value="RIB43A"/>
</dbReference>
<dbReference type="AlphaFoldDB" id="A0AAD1RU66"/>
<keyword evidence="5 10" id="KW-0175">Coiled coil</keyword>
<keyword evidence="8" id="KW-0966">Cell projection</keyword>
<evidence type="ECO:0000256" key="1">
    <source>
        <dbReference type="ARBA" id="ARBA00004611"/>
    </source>
</evidence>
<dbReference type="Pfam" id="PF05914">
    <property type="entry name" value="RIB43A"/>
    <property type="match status" value="1"/>
</dbReference>
<organism evidence="11 12">
    <name type="scientific">Pelobates cultripes</name>
    <name type="common">Western spadefoot toad</name>
    <dbReference type="NCBI Taxonomy" id="61616"/>
    <lineage>
        <taxon>Eukaryota</taxon>
        <taxon>Metazoa</taxon>
        <taxon>Chordata</taxon>
        <taxon>Craniata</taxon>
        <taxon>Vertebrata</taxon>
        <taxon>Euteleostomi</taxon>
        <taxon>Amphibia</taxon>
        <taxon>Batrachia</taxon>
        <taxon>Anura</taxon>
        <taxon>Pelobatoidea</taxon>
        <taxon>Pelobatidae</taxon>
        <taxon>Pelobates</taxon>
    </lineage>
</organism>
<evidence type="ECO:0000313" key="12">
    <source>
        <dbReference type="Proteomes" id="UP001295444"/>
    </source>
</evidence>
<evidence type="ECO:0000256" key="10">
    <source>
        <dbReference type="SAM" id="Coils"/>
    </source>
</evidence>
<evidence type="ECO:0000256" key="6">
    <source>
        <dbReference type="ARBA" id="ARBA00023069"/>
    </source>
</evidence>
<evidence type="ECO:0000256" key="5">
    <source>
        <dbReference type="ARBA" id="ARBA00023054"/>
    </source>
</evidence>
<keyword evidence="7" id="KW-0206">Cytoskeleton</keyword>
<comment type="subcellular location">
    <subcellularLocation>
        <location evidence="1">Cytoplasm</location>
        <location evidence="1">Cytoskeleton</location>
        <location evidence="1">Flagellum axoneme</location>
    </subcellularLocation>
</comment>
<reference evidence="11" key="1">
    <citation type="submission" date="2022-03" db="EMBL/GenBank/DDBJ databases">
        <authorList>
            <person name="Alioto T."/>
            <person name="Alioto T."/>
            <person name="Gomez Garrido J."/>
        </authorList>
    </citation>
    <scope>NUCLEOTIDE SEQUENCE</scope>
</reference>
<dbReference type="PANTHER" id="PTHR14517:SF10">
    <property type="entry name" value="RIB43A-LIKE WITH COILED-COILS PROTEIN 2"/>
    <property type="match status" value="1"/>
</dbReference>
<gene>
    <name evidence="11" type="ORF">PECUL_23A003606</name>
</gene>
<sequence length="403" mass="47827">MSADLHYGWSRKSLTYPSLSVRSIMYKLDLPVDLKEAALLERRRNAELQRQDRVFNSKARTIGVDKQALDVQVHDKNIQKEIENKRDEAYASQMKQHDSIVCLLDKRQQEDIKNLNRAIDEFRLGLQKKENRREFDLYDPQALKKDLPARLYDEDPRCSVSGMQKLMGEDLNHRNRKKDQQEQLREWSLQQQQEWANALEDQKLSESLYDKMRIELDQKAMELQKMEESARKAICMHTKNFNKAQAAENSKRKELEKNLEIEDNFAEINNLVKGDLLSENPDQASSVFGPHRVVPDRWKGMTPQQVQEIQNIQQQQIQEHLRIKEEERQKAAEWDRQRVQAAREMTLVERQQKRQERELRKAQDHINQQLAQANKAQKIYLDKEVFLNNPTVQYFEQFNTSSR</sequence>
<name>A0AAD1RU66_PELCU</name>
<comment type="subunit">
    <text evidence="9">Microtubule inner protein component of sperm flagellar doublet microtubules.</text>
</comment>
<dbReference type="EMBL" id="OW240914">
    <property type="protein sequence ID" value="CAH2278305.1"/>
    <property type="molecule type" value="Genomic_DNA"/>
</dbReference>